<name>A0A813TMD8_9BILA</name>
<accession>A0A813TMD8</accession>
<keyword evidence="4 7" id="KW-1133">Transmembrane helix</keyword>
<keyword evidence="2" id="KW-0813">Transport</keyword>
<evidence type="ECO:0000256" key="6">
    <source>
        <dbReference type="SAM" id="MobiDB-lite"/>
    </source>
</evidence>
<keyword evidence="10" id="KW-1185">Reference proteome</keyword>
<feature type="transmembrane region" description="Helical" evidence="7">
    <location>
        <begin position="44"/>
        <end position="64"/>
    </location>
</feature>
<dbReference type="PANTHER" id="PTHR43243">
    <property type="entry name" value="INNER MEMBRANE TRANSPORTER YGJI-RELATED"/>
    <property type="match status" value="1"/>
</dbReference>
<feature type="compositionally biased region" description="Basic and acidic residues" evidence="6">
    <location>
        <begin position="92"/>
        <end position="107"/>
    </location>
</feature>
<evidence type="ECO:0000256" key="3">
    <source>
        <dbReference type="ARBA" id="ARBA00022692"/>
    </source>
</evidence>
<dbReference type="GO" id="GO:0016020">
    <property type="term" value="C:membrane"/>
    <property type="evidence" value="ECO:0007669"/>
    <property type="project" value="UniProtKB-SubCell"/>
</dbReference>
<evidence type="ECO:0000256" key="5">
    <source>
        <dbReference type="ARBA" id="ARBA00023136"/>
    </source>
</evidence>
<evidence type="ECO:0000256" key="7">
    <source>
        <dbReference type="SAM" id="Phobius"/>
    </source>
</evidence>
<feature type="transmembrane region" description="Helical" evidence="7">
    <location>
        <begin position="116"/>
        <end position="134"/>
    </location>
</feature>
<proteinExistence type="predicted"/>
<evidence type="ECO:0000313" key="10">
    <source>
        <dbReference type="Proteomes" id="UP000663829"/>
    </source>
</evidence>
<keyword evidence="5 7" id="KW-0472">Membrane</keyword>
<dbReference type="OrthoDB" id="3900342at2759"/>
<dbReference type="AlphaFoldDB" id="A0A813TMD8"/>
<dbReference type="EMBL" id="CAJOBC010000576">
    <property type="protein sequence ID" value="CAF3602727.1"/>
    <property type="molecule type" value="Genomic_DNA"/>
</dbReference>
<protein>
    <submittedName>
        <fullName evidence="8">Uncharacterized protein</fullName>
    </submittedName>
</protein>
<dbReference type="Proteomes" id="UP000681722">
    <property type="component" value="Unassembled WGS sequence"/>
</dbReference>
<dbReference type="Pfam" id="PF13520">
    <property type="entry name" value="AA_permease_2"/>
    <property type="match status" value="1"/>
</dbReference>
<dbReference type="Proteomes" id="UP000663829">
    <property type="component" value="Unassembled WGS sequence"/>
</dbReference>
<evidence type="ECO:0000313" key="9">
    <source>
        <dbReference type="EMBL" id="CAF3602727.1"/>
    </source>
</evidence>
<comment type="caution">
    <text evidence="8">The sequence shown here is derived from an EMBL/GenBank/DDBJ whole genome shotgun (WGS) entry which is preliminary data.</text>
</comment>
<keyword evidence="3 7" id="KW-0812">Transmembrane</keyword>
<gene>
    <name evidence="8" type="ORF">GPM918_LOCUS4320</name>
    <name evidence="9" type="ORF">SRO942_LOCUS4321</name>
</gene>
<evidence type="ECO:0000313" key="8">
    <source>
        <dbReference type="EMBL" id="CAF0816600.1"/>
    </source>
</evidence>
<reference evidence="8" key="1">
    <citation type="submission" date="2021-02" db="EMBL/GenBank/DDBJ databases">
        <authorList>
            <person name="Nowell W R."/>
        </authorList>
    </citation>
    <scope>NUCLEOTIDE SEQUENCE</scope>
</reference>
<feature type="region of interest" description="Disordered" evidence="6">
    <location>
        <begin position="92"/>
        <end position="111"/>
    </location>
</feature>
<dbReference type="EMBL" id="CAJNOQ010000576">
    <property type="protein sequence ID" value="CAF0816600.1"/>
    <property type="molecule type" value="Genomic_DNA"/>
</dbReference>
<evidence type="ECO:0000256" key="4">
    <source>
        <dbReference type="ARBA" id="ARBA00022989"/>
    </source>
</evidence>
<dbReference type="Gene3D" id="1.20.1740.10">
    <property type="entry name" value="Amino acid/polyamine transporter I"/>
    <property type="match status" value="1"/>
</dbReference>
<dbReference type="GO" id="GO:0015171">
    <property type="term" value="F:amino acid transmembrane transporter activity"/>
    <property type="evidence" value="ECO:0007669"/>
    <property type="project" value="TreeGrafter"/>
</dbReference>
<organism evidence="8 10">
    <name type="scientific">Didymodactylos carnosus</name>
    <dbReference type="NCBI Taxonomy" id="1234261"/>
    <lineage>
        <taxon>Eukaryota</taxon>
        <taxon>Metazoa</taxon>
        <taxon>Spiralia</taxon>
        <taxon>Gnathifera</taxon>
        <taxon>Rotifera</taxon>
        <taxon>Eurotatoria</taxon>
        <taxon>Bdelloidea</taxon>
        <taxon>Philodinida</taxon>
        <taxon>Philodinidae</taxon>
        <taxon>Didymodactylos</taxon>
    </lineage>
</organism>
<comment type="subcellular location">
    <subcellularLocation>
        <location evidence="1">Membrane</location>
        <topology evidence="1">Multi-pass membrane protein</topology>
    </subcellularLocation>
</comment>
<dbReference type="InterPro" id="IPR002293">
    <property type="entry name" value="AA/rel_permease1"/>
</dbReference>
<sequence>MVISFILYVGFCVALLGIVPYNQLNVFDPLSVATEKRGMKWLQITVHLAAIAGLTSVILINLMAQPRILYTMANDGLIPEIFAKIYEEKNDDKKDREGGKNEDEEKKRTGRRTPHVATIFTGVICAIAAGLLSLDFLSELASLETLFPYLFVHFARLASVYICQKQYDSALGNYEQAIDLY</sequence>
<feature type="transmembrane region" description="Helical" evidence="7">
    <location>
        <begin position="5"/>
        <end position="24"/>
    </location>
</feature>
<evidence type="ECO:0000256" key="1">
    <source>
        <dbReference type="ARBA" id="ARBA00004141"/>
    </source>
</evidence>
<evidence type="ECO:0000256" key="2">
    <source>
        <dbReference type="ARBA" id="ARBA00022448"/>
    </source>
</evidence>
<dbReference type="PANTHER" id="PTHR43243:SF4">
    <property type="entry name" value="CATIONIC AMINO ACID TRANSPORTER 4"/>
    <property type="match status" value="1"/>
</dbReference>